<protein>
    <submittedName>
        <fullName evidence="2">Uncharacterized protein</fullName>
    </submittedName>
</protein>
<feature type="non-terminal residue" evidence="2">
    <location>
        <position position="1"/>
    </location>
</feature>
<sequence>PKKIRGRKTKSSSDVRDARDDNVNVTDSMSPSPGTPPSSPPVTAPPTSRRKKIWNSFRSRTRRLRGKHKDKENSVDSPADTGRDTTDEEAVHTDVPRFLRRQRSDVTRPVSDGYRLINMNDVTFDAEPRDDRDEAAQRIPVQVEPAEDSVNGVLDTPVARQIVRQDSLCDHQDEVDSGIALVEPVQTNLGVNSNFATLAHACLPFHMERCTVLRFENRHPNCVLLVFTESMEALPLRCEQHAPAARQTPHSIHYRE</sequence>
<evidence type="ECO:0000313" key="3">
    <source>
        <dbReference type="Proteomes" id="UP001519460"/>
    </source>
</evidence>
<feature type="compositionally biased region" description="Basic and acidic residues" evidence="1">
    <location>
        <begin position="11"/>
        <end position="22"/>
    </location>
</feature>
<feature type="compositionally biased region" description="Basic residues" evidence="1">
    <location>
        <begin position="48"/>
        <end position="68"/>
    </location>
</feature>
<proteinExistence type="predicted"/>
<evidence type="ECO:0000313" key="2">
    <source>
        <dbReference type="EMBL" id="KAK7459726.1"/>
    </source>
</evidence>
<gene>
    <name evidence="2" type="ORF">BaRGS_00038962</name>
</gene>
<feature type="compositionally biased region" description="Pro residues" evidence="1">
    <location>
        <begin position="33"/>
        <end position="44"/>
    </location>
</feature>
<feature type="compositionally biased region" description="Basic and acidic residues" evidence="1">
    <location>
        <begin position="81"/>
        <end position="106"/>
    </location>
</feature>
<name>A0ABD0J4A0_9CAEN</name>
<dbReference type="EMBL" id="JACVVK020000655">
    <property type="protein sequence ID" value="KAK7459726.1"/>
    <property type="molecule type" value="Genomic_DNA"/>
</dbReference>
<dbReference type="AlphaFoldDB" id="A0ABD0J4A0"/>
<feature type="compositionally biased region" description="Basic residues" evidence="1">
    <location>
        <begin position="1"/>
        <end position="10"/>
    </location>
</feature>
<dbReference type="Proteomes" id="UP001519460">
    <property type="component" value="Unassembled WGS sequence"/>
</dbReference>
<evidence type="ECO:0000256" key="1">
    <source>
        <dbReference type="SAM" id="MobiDB-lite"/>
    </source>
</evidence>
<keyword evidence="3" id="KW-1185">Reference proteome</keyword>
<accession>A0ABD0J4A0</accession>
<feature type="region of interest" description="Disordered" evidence="1">
    <location>
        <begin position="1"/>
        <end position="106"/>
    </location>
</feature>
<reference evidence="2 3" key="1">
    <citation type="journal article" date="2023" name="Sci. Data">
        <title>Genome assembly of the Korean intertidal mud-creeper Batillaria attramentaria.</title>
        <authorList>
            <person name="Patra A.K."/>
            <person name="Ho P.T."/>
            <person name="Jun S."/>
            <person name="Lee S.J."/>
            <person name="Kim Y."/>
            <person name="Won Y.J."/>
        </authorList>
    </citation>
    <scope>NUCLEOTIDE SEQUENCE [LARGE SCALE GENOMIC DNA]</scope>
    <source>
        <strain evidence="2">Wonlab-2016</strain>
    </source>
</reference>
<feature type="compositionally biased region" description="Low complexity" evidence="1">
    <location>
        <begin position="23"/>
        <end position="32"/>
    </location>
</feature>
<organism evidence="2 3">
    <name type="scientific">Batillaria attramentaria</name>
    <dbReference type="NCBI Taxonomy" id="370345"/>
    <lineage>
        <taxon>Eukaryota</taxon>
        <taxon>Metazoa</taxon>
        <taxon>Spiralia</taxon>
        <taxon>Lophotrochozoa</taxon>
        <taxon>Mollusca</taxon>
        <taxon>Gastropoda</taxon>
        <taxon>Caenogastropoda</taxon>
        <taxon>Sorbeoconcha</taxon>
        <taxon>Cerithioidea</taxon>
        <taxon>Batillariidae</taxon>
        <taxon>Batillaria</taxon>
    </lineage>
</organism>
<comment type="caution">
    <text evidence="2">The sequence shown here is derived from an EMBL/GenBank/DDBJ whole genome shotgun (WGS) entry which is preliminary data.</text>
</comment>